<dbReference type="InterPro" id="IPR001387">
    <property type="entry name" value="Cro/C1-type_HTH"/>
</dbReference>
<dbReference type="InterPro" id="IPR010982">
    <property type="entry name" value="Lambda_DNA-bd_dom_sf"/>
</dbReference>
<dbReference type="Pfam" id="PF01381">
    <property type="entry name" value="HTH_3"/>
    <property type="match status" value="1"/>
</dbReference>
<dbReference type="Proteomes" id="UP000015531">
    <property type="component" value="Unassembled WGS sequence"/>
</dbReference>
<dbReference type="AlphaFoldDB" id="T0IV10"/>
<dbReference type="GO" id="GO:0006355">
    <property type="term" value="P:regulation of DNA-templated transcription"/>
    <property type="evidence" value="ECO:0007669"/>
    <property type="project" value="InterPro"/>
</dbReference>
<dbReference type="Pfam" id="PF09856">
    <property type="entry name" value="ScfRs"/>
    <property type="match status" value="1"/>
</dbReference>
<sequence length="488" mass="54444">MRICQFANHDFANYGRQMARGNRIFAGPRLRQLRLDHRMDQATMAQALGISVSYLSQLENDDRPLTAKVKAAVASAFPTDWASFDSREEEQLLGAFTYALAHPELPGTPMEPERIEKLHLQFPEFAARYVDLYNAHMRANERINMIEEAIANDHEVQARLPWEAARDWFHEAGNYVHGLDCLAEDMADSFTAGQVLDEGMLVEALARRHGIETLIAETPDSALRAYRAADRRLFINAALPTESRKFMLAHQLMMLEGQAVIADVVEKAALPVPGADRLLAIGLGNYAAGALLMPYAAFREAARAMRHDIDRLARTFGVSFEQACHRLSTLQRPGLRGIPFFFCRVDMAGNITKRHSATRLQFARFGGACPLWNVHEAVAVPDRINVQLGETPDGVRYVSMAKGLVKPSGSYKRTPRRYAVVLGCEVAHAANFVYADGLHLQEEGAATPIGITCRLCPRQSCDQRAFPPADRPIHVDPDNRQIVPYWIG</sequence>
<name>T0IV10_9SPHN</name>
<evidence type="ECO:0000256" key="1">
    <source>
        <dbReference type="ARBA" id="ARBA00007227"/>
    </source>
</evidence>
<dbReference type="Pfam" id="PF06114">
    <property type="entry name" value="Peptidase_M78"/>
    <property type="match status" value="1"/>
</dbReference>
<reference evidence="3 4" key="1">
    <citation type="journal article" date="2013" name="Genome Announc.">
        <title>Draft Genome Sequence of Sphingobium lactosutens Strain DS20T, Isolated from a Hexachlorocyclohexane Dumpsite.</title>
        <authorList>
            <person name="Kumar R."/>
            <person name="Dwivedi V."/>
            <person name="Negi V."/>
            <person name="Khurana J.P."/>
            <person name="Lal R."/>
        </authorList>
    </citation>
    <scope>NUCLEOTIDE SEQUENCE [LARGE SCALE GENOMIC DNA]</scope>
    <source>
        <strain evidence="3 4">DS20</strain>
    </source>
</reference>
<protein>
    <submittedName>
        <fullName evidence="3">XRE family transcriptional regulator</fullName>
    </submittedName>
</protein>
<comment type="similarity">
    <text evidence="1">Belongs to the short-chain fatty acyl-CoA assimilation regulator (ScfR) family.</text>
</comment>
<accession>T0IV10</accession>
<dbReference type="CDD" id="cd00093">
    <property type="entry name" value="HTH_XRE"/>
    <property type="match status" value="1"/>
</dbReference>
<dbReference type="eggNOG" id="COG1396">
    <property type="taxonomic scope" value="Bacteria"/>
</dbReference>
<dbReference type="eggNOG" id="COG3800">
    <property type="taxonomic scope" value="Bacteria"/>
</dbReference>
<dbReference type="PATRIC" id="fig|1331060.3.peg.1997"/>
<dbReference type="Gene3D" id="1.10.260.40">
    <property type="entry name" value="lambda repressor-like DNA-binding domains"/>
    <property type="match status" value="1"/>
</dbReference>
<comment type="caution">
    <text evidence="3">The sequence shown here is derived from an EMBL/GenBank/DDBJ whole genome shotgun (WGS) entry which is preliminary data.</text>
</comment>
<dbReference type="InterPro" id="IPR026281">
    <property type="entry name" value="HTH_RamB"/>
</dbReference>
<keyword evidence="4" id="KW-1185">Reference proteome</keyword>
<proteinExistence type="inferred from homology"/>
<organism evidence="3 4">
    <name type="scientific">Sphingobium lactosutens DS20</name>
    <dbReference type="NCBI Taxonomy" id="1331060"/>
    <lineage>
        <taxon>Bacteria</taxon>
        <taxon>Pseudomonadati</taxon>
        <taxon>Pseudomonadota</taxon>
        <taxon>Alphaproteobacteria</taxon>
        <taxon>Sphingomonadales</taxon>
        <taxon>Sphingomonadaceae</taxon>
        <taxon>Sphingobium</taxon>
    </lineage>
</organism>
<gene>
    <name evidence="3" type="ORF">RLDS_10465</name>
</gene>
<dbReference type="GO" id="GO:0003677">
    <property type="term" value="F:DNA binding"/>
    <property type="evidence" value="ECO:0007669"/>
    <property type="project" value="InterPro"/>
</dbReference>
<evidence type="ECO:0000313" key="4">
    <source>
        <dbReference type="Proteomes" id="UP000015531"/>
    </source>
</evidence>
<evidence type="ECO:0000259" key="2">
    <source>
        <dbReference type="PROSITE" id="PS50943"/>
    </source>
</evidence>
<dbReference type="SUPFAM" id="SSF47413">
    <property type="entry name" value="lambda repressor-like DNA-binding domains"/>
    <property type="match status" value="1"/>
</dbReference>
<evidence type="ECO:0000313" key="3">
    <source>
        <dbReference type="EMBL" id="EQB15690.1"/>
    </source>
</evidence>
<feature type="domain" description="HTH cro/C1-type" evidence="2">
    <location>
        <begin position="30"/>
        <end position="84"/>
    </location>
</feature>
<dbReference type="EMBL" id="ATDP01000082">
    <property type="protein sequence ID" value="EQB15690.1"/>
    <property type="molecule type" value="Genomic_DNA"/>
</dbReference>
<dbReference type="SMART" id="SM00530">
    <property type="entry name" value="HTH_XRE"/>
    <property type="match status" value="1"/>
</dbReference>
<dbReference type="PROSITE" id="PS50943">
    <property type="entry name" value="HTH_CROC1"/>
    <property type="match status" value="1"/>
</dbReference>
<dbReference type="InterPro" id="IPR018653">
    <property type="entry name" value="ScfR_C"/>
</dbReference>
<dbReference type="InterPro" id="IPR010359">
    <property type="entry name" value="IrrE_HExxH"/>
</dbReference>
<dbReference type="PIRSF" id="PIRSF019251">
    <property type="entry name" value="Rv0465c"/>
    <property type="match status" value="1"/>
</dbReference>